<dbReference type="NCBIfam" id="TIGR01891">
    <property type="entry name" value="amidohydrolases"/>
    <property type="match status" value="1"/>
</dbReference>
<dbReference type="InterPro" id="IPR036264">
    <property type="entry name" value="Bact_exopeptidase_dim_dom"/>
</dbReference>
<keyword evidence="1 3" id="KW-0378">Hydrolase</keyword>
<dbReference type="InterPro" id="IPR011650">
    <property type="entry name" value="Peptidase_M20_dimer"/>
</dbReference>
<evidence type="ECO:0000259" key="2">
    <source>
        <dbReference type="Pfam" id="PF07687"/>
    </source>
</evidence>
<sequence length="390" mass="41870">MPIINRIAQFHDEIAAWRRDIHQNPELLYDVERTANKVADLLKSFGVDQLARGIGRSGVVAIIKGNKGNSDKVIALRADMDALPILEASGKPYASKTPGKMHACGHDGHTAMLLGAAKYLAETRNFAGSIAVVFQPAEEGGAGGKAMVDDGLMEKFNISEIFGMHNFPGIPAGQFAIREGGIMAATDEFTINIKGVGGHAAMPHLTVDPILVATQLTNTLQSLVSRNVDPIQSAVVSVTQINAGKAFNIIPATARLNGTVRTLNEDVRALVETRMREMVENFAPAFGATAELIFKRGYPVTVNARDQTRFAVKIASEIVGADKVNDNTNPVMGGEDFSYMANARPGAFIFIGNGNSAELHQDSYDFNDEIIPTGCSYWVKLAETALARVS</sequence>
<protein>
    <submittedName>
        <fullName evidence="3">N-acetyl-L,L-diaminopimelate deacetylase</fullName>
        <ecNumber evidence="3">3.5.1.47</ecNumber>
    </submittedName>
</protein>
<dbReference type="FunFam" id="3.30.70.360:FF:000001">
    <property type="entry name" value="N-acetyldiaminopimelate deacetylase"/>
    <property type="match status" value="1"/>
</dbReference>
<dbReference type="EC" id="3.5.1.47" evidence="3"/>
<dbReference type="PANTHER" id="PTHR11014:SF63">
    <property type="entry name" value="METALLOPEPTIDASE, PUTATIVE (AFU_ORTHOLOGUE AFUA_6G09600)-RELATED"/>
    <property type="match status" value="1"/>
</dbReference>
<proteinExistence type="predicted"/>
<dbReference type="InterPro" id="IPR002933">
    <property type="entry name" value="Peptidase_M20"/>
</dbReference>
<accession>A0A3B0UNI2</accession>
<organism evidence="3">
    <name type="scientific">hydrothermal vent metagenome</name>
    <dbReference type="NCBI Taxonomy" id="652676"/>
    <lineage>
        <taxon>unclassified sequences</taxon>
        <taxon>metagenomes</taxon>
        <taxon>ecological metagenomes</taxon>
    </lineage>
</organism>
<dbReference type="Pfam" id="PF07687">
    <property type="entry name" value="M20_dimer"/>
    <property type="match status" value="1"/>
</dbReference>
<evidence type="ECO:0000256" key="1">
    <source>
        <dbReference type="ARBA" id="ARBA00022801"/>
    </source>
</evidence>
<dbReference type="Pfam" id="PF01546">
    <property type="entry name" value="Peptidase_M20"/>
    <property type="match status" value="1"/>
</dbReference>
<dbReference type="GO" id="GO:0050118">
    <property type="term" value="F:N-acetyldiaminopimelate deacetylase activity"/>
    <property type="evidence" value="ECO:0007669"/>
    <property type="project" value="UniProtKB-EC"/>
</dbReference>
<dbReference type="PANTHER" id="PTHR11014">
    <property type="entry name" value="PEPTIDASE M20 FAMILY MEMBER"/>
    <property type="match status" value="1"/>
</dbReference>
<dbReference type="Gene3D" id="3.40.630.10">
    <property type="entry name" value="Zn peptidases"/>
    <property type="match status" value="1"/>
</dbReference>
<dbReference type="InterPro" id="IPR017439">
    <property type="entry name" value="Amidohydrolase"/>
</dbReference>
<evidence type="ECO:0000313" key="3">
    <source>
        <dbReference type="EMBL" id="VAW21186.1"/>
    </source>
</evidence>
<gene>
    <name evidence="3" type="ORF">MNBD_ALPHA12-2095</name>
</gene>
<dbReference type="SUPFAM" id="SSF55031">
    <property type="entry name" value="Bacterial exopeptidase dimerisation domain"/>
    <property type="match status" value="1"/>
</dbReference>
<name>A0A3B0UNI2_9ZZZZ</name>
<dbReference type="CDD" id="cd05666">
    <property type="entry name" value="M20_Acy1-like"/>
    <property type="match status" value="1"/>
</dbReference>
<dbReference type="EMBL" id="UOEO01000159">
    <property type="protein sequence ID" value="VAW21186.1"/>
    <property type="molecule type" value="Genomic_DNA"/>
</dbReference>
<reference evidence="3" key="1">
    <citation type="submission" date="2018-06" db="EMBL/GenBank/DDBJ databases">
        <authorList>
            <person name="Zhirakovskaya E."/>
        </authorList>
    </citation>
    <scope>NUCLEOTIDE SEQUENCE</scope>
</reference>
<dbReference type="PIRSF" id="PIRSF005962">
    <property type="entry name" value="Pept_M20D_amidohydro"/>
    <property type="match status" value="1"/>
</dbReference>
<feature type="domain" description="Peptidase M20 dimerisation" evidence="2">
    <location>
        <begin position="189"/>
        <end position="284"/>
    </location>
</feature>
<dbReference type="SUPFAM" id="SSF53187">
    <property type="entry name" value="Zn-dependent exopeptidases"/>
    <property type="match status" value="1"/>
</dbReference>
<dbReference type="AlphaFoldDB" id="A0A3B0UNI2"/>
<dbReference type="Gene3D" id="3.30.70.360">
    <property type="match status" value="1"/>
</dbReference>